<accession>A0A4Z2HNP0</accession>
<protein>
    <submittedName>
        <fullName evidence="1">Uncharacterized protein</fullName>
    </submittedName>
</protein>
<keyword evidence="2" id="KW-1185">Reference proteome</keyword>
<proteinExistence type="predicted"/>
<dbReference type="Proteomes" id="UP000314294">
    <property type="component" value="Unassembled WGS sequence"/>
</dbReference>
<name>A0A4Z2HNP0_9TELE</name>
<dbReference type="AlphaFoldDB" id="A0A4Z2HNP0"/>
<evidence type="ECO:0000313" key="2">
    <source>
        <dbReference type="Proteomes" id="UP000314294"/>
    </source>
</evidence>
<sequence>MITNIHHILLHVRLAQQTFWERISARQPHLFSCWVRRFWAARSLSRLGTLSSCCSSWISSRWLAMAEDVRAEG</sequence>
<organism evidence="1 2">
    <name type="scientific">Liparis tanakae</name>
    <name type="common">Tanaka's snailfish</name>
    <dbReference type="NCBI Taxonomy" id="230148"/>
    <lineage>
        <taxon>Eukaryota</taxon>
        <taxon>Metazoa</taxon>
        <taxon>Chordata</taxon>
        <taxon>Craniata</taxon>
        <taxon>Vertebrata</taxon>
        <taxon>Euteleostomi</taxon>
        <taxon>Actinopterygii</taxon>
        <taxon>Neopterygii</taxon>
        <taxon>Teleostei</taxon>
        <taxon>Neoteleostei</taxon>
        <taxon>Acanthomorphata</taxon>
        <taxon>Eupercaria</taxon>
        <taxon>Perciformes</taxon>
        <taxon>Cottioidei</taxon>
        <taxon>Cottales</taxon>
        <taxon>Liparidae</taxon>
        <taxon>Liparis</taxon>
    </lineage>
</organism>
<dbReference type="EMBL" id="SRLO01000220">
    <property type="protein sequence ID" value="TNN66382.1"/>
    <property type="molecule type" value="Genomic_DNA"/>
</dbReference>
<evidence type="ECO:0000313" key="1">
    <source>
        <dbReference type="EMBL" id="TNN66382.1"/>
    </source>
</evidence>
<comment type="caution">
    <text evidence="1">The sequence shown here is derived from an EMBL/GenBank/DDBJ whole genome shotgun (WGS) entry which is preliminary data.</text>
</comment>
<gene>
    <name evidence="1" type="ORF">EYF80_023421</name>
</gene>
<reference evidence="1 2" key="1">
    <citation type="submission" date="2019-03" db="EMBL/GenBank/DDBJ databases">
        <title>First draft genome of Liparis tanakae, snailfish: a comprehensive survey of snailfish specific genes.</title>
        <authorList>
            <person name="Kim W."/>
            <person name="Song I."/>
            <person name="Jeong J.-H."/>
            <person name="Kim D."/>
            <person name="Kim S."/>
            <person name="Ryu S."/>
            <person name="Song J.Y."/>
            <person name="Lee S.K."/>
        </authorList>
    </citation>
    <scope>NUCLEOTIDE SEQUENCE [LARGE SCALE GENOMIC DNA]</scope>
    <source>
        <tissue evidence="1">Muscle</tissue>
    </source>
</reference>